<dbReference type="Gene3D" id="3.40.50.150">
    <property type="entry name" value="Vaccinia Virus protein VP39"/>
    <property type="match status" value="1"/>
</dbReference>
<comment type="caution">
    <text evidence="4">The sequence shown here is derived from an EMBL/GenBank/DDBJ whole genome shotgun (WGS) entry which is preliminary data.</text>
</comment>
<dbReference type="SUPFAM" id="SSF53335">
    <property type="entry name" value="S-adenosyl-L-methionine-dependent methyltransferases"/>
    <property type="match status" value="1"/>
</dbReference>
<dbReference type="RefSeq" id="WP_220579349.1">
    <property type="nucleotide sequence ID" value="NZ_RKLT01000002.1"/>
</dbReference>
<dbReference type="GO" id="GO:0008171">
    <property type="term" value="F:O-methyltransferase activity"/>
    <property type="evidence" value="ECO:0007669"/>
    <property type="project" value="InterPro"/>
</dbReference>
<evidence type="ECO:0000256" key="1">
    <source>
        <dbReference type="ARBA" id="ARBA00022603"/>
    </source>
</evidence>
<name>A0AAW4P9U1_9EURY</name>
<evidence type="ECO:0000313" key="4">
    <source>
        <dbReference type="EMBL" id="MBX0294674.1"/>
    </source>
</evidence>
<keyword evidence="5" id="KW-1185">Reference proteome</keyword>
<dbReference type="Proteomes" id="UP001430455">
    <property type="component" value="Unassembled WGS sequence"/>
</dbReference>
<gene>
    <name evidence="4" type="ORF">EGH23_07250</name>
</gene>
<dbReference type="EMBL" id="RKLT01000002">
    <property type="protein sequence ID" value="MBX0294674.1"/>
    <property type="molecule type" value="Genomic_DNA"/>
</dbReference>
<dbReference type="AlphaFoldDB" id="A0AAW4P9U1"/>
<keyword evidence="3" id="KW-0949">S-adenosyl-L-methionine</keyword>
<accession>A0AAW4P9U1</accession>
<dbReference type="PANTHER" id="PTHR43167">
    <property type="entry name" value="PUTATIVE (AFU_ORTHOLOGUE AFUA_6G01830)-RELATED"/>
    <property type="match status" value="1"/>
</dbReference>
<dbReference type="CDD" id="cd02440">
    <property type="entry name" value="AdoMet_MTases"/>
    <property type="match status" value="1"/>
</dbReference>
<evidence type="ECO:0000256" key="2">
    <source>
        <dbReference type="ARBA" id="ARBA00022679"/>
    </source>
</evidence>
<evidence type="ECO:0000313" key="5">
    <source>
        <dbReference type="Proteomes" id="UP001430455"/>
    </source>
</evidence>
<keyword evidence="1" id="KW-0489">Methyltransferase</keyword>
<dbReference type="InterPro" id="IPR002935">
    <property type="entry name" value="SAM_O-MeTrfase"/>
</dbReference>
<proteinExistence type="predicted"/>
<keyword evidence="2" id="KW-0808">Transferase</keyword>
<dbReference type="PANTHER" id="PTHR43167:SF1">
    <property type="entry name" value="PUTATIVE (AFU_ORTHOLOGUE AFUA_6G01830)-RELATED"/>
    <property type="match status" value="1"/>
</dbReference>
<sequence length="222" mass="24025">MSEDPLPDVTEQFARSLAPDPDEVIGEMDAKADREGFPTVGPAVGGWLRLLARLTDAERVFEFGSGFGYSAYWMAPALPEDGEIVLTEIDADELDEAREFLSRGGYADRAAFERGDAIEIVDGYDGPFDVVLVDNEKDRYAEAFEAVREKVPVGGVVAADNAVEAGSLEFDDVRALLDGEDVDANEMSRGIAAYLERVRDDPDFETGLLPLGEGVAVSVRIA</sequence>
<protein>
    <submittedName>
        <fullName evidence="4">O-methyltransferase</fullName>
    </submittedName>
</protein>
<evidence type="ECO:0000256" key="3">
    <source>
        <dbReference type="ARBA" id="ARBA00022691"/>
    </source>
</evidence>
<dbReference type="PROSITE" id="PS51682">
    <property type="entry name" value="SAM_OMT_I"/>
    <property type="match status" value="1"/>
</dbReference>
<dbReference type="InterPro" id="IPR029063">
    <property type="entry name" value="SAM-dependent_MTases_sf"/>
</dbReference>
<dbReference type="Pfam" id="PF01596">
    <property type="entry name" value="Methyltransf_3"/>
    <property type="match status" value="1"/>
</dbReference>
<organism evidence="4 5">
    <name type="scientific">Haloarcula nitratireducens</name>
    <dbReference type="NCBI Taxonomy" id="2487749"/>
    <lineage>
        <taxon>Archaea</taxon>
        <taxon>Methanobacteriati</taxon>
        <taxon>Methanobacteriota</taxon>
        <taxon>Stenosarchaea group</taxon>
        <taxon>Halobacteria</taxon>
        <taxon>Halobacteriales</taxon>
        <taxon>Haloarculaceae</taxon>
        <taxon>Haloarcula</taxon>
    </lineage>
</organism>
<dbReference type="GO" id="GO:0032259">
    <property type="term" value="P:methylation"/>
    <property type="evidence" value="ECO:0007669"/>
    <property type="project" value="UniProtKB-KW"/>
</dbReference>
<reference evidence="4 5" key="1">
    <citation type="submission" date="2021-06" db="EMBL/GenBank/DDBJ databases">
        <title>Halomicroarcula sp. a new haloarchaeum isolated from saline soil.</title>
        <authorList>
            <person name="Duran-Viseras A."/>
            <person name="Sanchez-Porro C."/>
            <person name="Ventosa A."/>
        </authorList>
    </citation>
    <scope>NUCLEOTIDE SEQUENCE [LARGE SCALE GENOMIC DNA]</scope>
    <source>
        <strain evidence="4 5">F27</strain>
    </source>
</reference>